<evidence type="ECO:0000313" key="1">
    <source>
        <dbReference type="EMBL" id="EIJ38632.1"/>
    </source>
</evidence>
<dbReference type="Gene3D" id="3.30.1810.10">
    <property type="entry name" value="YdfO-like"/>
    <property type="match status" value="1"/>
</dbReference>
<protein>
    <submittedName>
        <fullName evidence="1">Phage envelope protein</fullName>
    </submittedName>
</protein>
<dbReference type="HOGENOM" id="CLU_139663_0_0_10"/>
<gene>
    <name evidence="1" type="ORF">JoomaDRAFT_1620</name>
</gene>
<keyword evidence="1" id="KW-0261">Viral envelope protein</keyword>
<dbReference type="SUPFAM" id="SSF160419">
    <property type="entry name" value="YdfO-like"/>
    <property type="match status" value="1"/>
</dbReference>
<organism evidence="1 2">
    <name type="scientific">Galbibacter orientalis DSM 19592</name>
    <dbReference type="NCBI Taxonomy" id="926559"/>
    <lineage>
        <taxon>Bacteria</taxon>
        <taxon>Pseudomonadati</taxon>
        <taxon>Bacteroidota</taxon>
        <taxon>Flavobacteriia</taxon>
        <taxon>Flavobacteriales</taxon>
        <taxon>Flavobacteriaceae</taxon>
        <taxon>Galbibacter</taxon>
    </lineage>
</organism>
<dbReference type="InterPro" id="IPR036696">
    <property type="entry name" value="YdfO-like_sf"/>
</dbReference>
<keyword evidence="2" id="KW-1185">Reference proteome</keyword>
<dbReference type="OrthoDB" id="1550456at2"/>
<name>I3C4T9_9FLAO</name>
<evidence type="ECO:0000313" key="2">
    <source>
        <dbReference type="Proteomes" id="UP000004690"/>
    </source>
</evidence>
<keyword evidence="1" id="KW-0946">Virion</keyword>
<dbReference type="STRING" id="926559.JoomaDRAFT_1620"/>
<proteinExistence type="predicted"/>
<dbReference type="InterPro" id="IPR009833">
    <property type="entry name" value="DUF1398"/>
</dbReference>
<dbReference type="EMBL" id="JH651379">
    <property type="protein sequence ID" value="EIJ38632.1"/>
    <property type="molecule type" value="Genomic_DNA"/>
</dbReference>
<dbReference type="RefSeq" id="WP_008611887.1">
    <property type="nucleotide sequence ID" value="NZ_JH651379.1"/>
</dbReference>
<reference evidence="1 2" key="1">
    <citation type="submission" date="2012-02" db="EMBL/GenBank/DDBJ databases">
        <title>Improved High-Quality Draft genome of Joostella marina DSM 19592.</title>
        <authorList>
            <consortium name="US DOE Joint Genome Institute (JGI-PGF)"/>
            <person name="Lucas S."/>
            <person name="Copeland A."/>
            <person name="Lapidus A."/>
            <person name="Bruce D."/>
            <person name="Goodwin L."/>
            <person name="Pitluck S."/>
            <person name="Peters L."/>
            <person name="Chertkov O."/>
            <person name="Ovchinnikova G."/>
            <person name="Kyrpides N."/>
            <person name="Mavromatis K."/>
            <person name="Detter J.C."/>
            <person name="Han C."/>
            <person name="Land M."/>
            <person name="Hauser L."/>
            <person name="Markowitz V."/>
            <person name="Cheng J.-F."/>
            <person name="Hugenholtz P."/>
            <person name="Woyke T."/>
            <person name="Wu D."/>
            <person name="Tindall B."/>
            <person name="Brambilla E."/>
            <person name="Klenk H.-P."/>
            <person name="Eisen J.A."/>
        </authorList>
    </citation>
    <scope>NUCLEOTIDE SEQUENCE [LARGE SCALE GENOMIC DNA]</scope>
    <source>
        <strain evidence="1 2">DSM 19592</strain>
    </source>
</reference>
<sequence length="130" mass="14665">MFTVLQIQDAHSKVESGADFPKYIQDIKALGVEAFETFVADSHTDYFGKNNYKTSSLAVYDTLNISEESNKERFIACIKAHQKGATDYVTFCKDCAENGIEKWIVDLGKMTCIYYDKKGNEILVENIPSV</sequence>
<dbReference type="Pfam" id="PF07166">
    <property type="entry name" value="DUF1398"/>
    <property type="match status" value="1"/>
</dbReference>
<accession>I3C4T9</accession>
<dbReference type="eggNOG" id="COG5562">
    <property type="taxonomic scope" value="Bacteria"/>
</dbReference>
<dbReference type="AlphaFoldDB" id="I3C4T9"/>
<dbReference type="Proteomes" id="UP000004690">
    <property type="component" value="Unassembled WGS sequence"/>
</dbReference>